<protein>
    <recommendedName>
        <fullName evidence="3">DUF6737 domain-containing protein</fullName>
    </recommendedName>
</protein>
<feature type="compositionally biased region" description="Basic residues" evidence="1">
    <location>
        <begin position="1"/>
        <end position="26"/>
    </location>
</feature>
<sequence>MLLNPKPRRSVKIKKKKETKKRKKWARSLSSPSPLSLSPIPPNPHRIPSPKLHSPSPPPSPSSTSAPPRSLFLVRGGGGGGGGGRRREAAEFLDEDGVVDDMDGYLNYLSLEYDSVWDTKPAWCQPWTILLTGISIVGCSWILIHSILITSAVFVLICTWWYIFLHSYPKAYSDMIAERRRRVTNGIEDTYGSRKVED</sequence>
<organism evidence="4">
    <name type="scientific">Ananas comosus var. bracteatus</name>
    <name type="common">red pineapple</name>
    <dbReference type="NCBI Taxonomy" id="296719"/>
    <lineage>
        <taxon>Eukaryota</taxon>
        <taxon>Viridiplantae</taxon>
        <taxon>Streptophyta</taxon>
        <taxon>Embryophyta</taxon>
        <taxon>Tracheophyta</taxon>
        <taxon>Spermatophyta</taxon>
        <taxon>Magnoliopsida</taxon>
        <taxon>Liliopsida</taxon>
        <taxon>Poales</taxon>
        <taxon>Bromeliaceae</taxon>
        <taxon>Bromelioideae</taxon>
        <taxon>Ananas</taxon>
    </lineage>
</organism>
<dbReference type="EMBL" id="LR862150">
    <property type="protein sequence ID" value="CAD1832556.1"/>
    <property type="molecule type" value="Genomic_DNA"/>
</dbReference>
<feature type="compositionally biased region" description="Low complexity" evidence="1">
    <location>
        <begin position="27"/>
        <end position="38"/>
    </location>
</feature>
<evidence type="ECO:0000313" key="4">
    <source>
        <dbReference type="EMBL" id="CAD1832556.1"/>
    </source>
</evidence>
<dbReference type="InterPro" id="IPR046625">
    <property type="entry name" value="DUF6737"/>
</dbReference>
<feature type="transmembrane region" description="Helical" evidence="2">
    <location>
        <begin position="130"/>
        <end position="163"/>
    </location>
</feature>
<dbReference type="PANTHER" id="PTHR36046">
    <property type="entry name" value="PROTEIN, PUTATIVE-RELATED"/>
    <property type="match status" value="1"/>
</dbReference>
<dbReference type="AlphaFoldDB" id="A0A6V7PPV1"/>
<gene>
    <name evidence="4" type="ORF">CB5_LOCUS15767</name>
</gene>
<feature type="region of interest" description="Disordered" evidence="1">
    <location>
        <begin position="1"/>
        <end position="87"/>
    </location>
</feature>
<evidence type="ECO:0000256" key="1">
    <source>
        <dbReference type="SAM" id="MobiDB-lite"/>
    </source>
</evidence>
<name>A0A6V7PPV1_ANACO</name>
<proteinExistence type="predicted"/>
<dbReference type="Pfam" id="PF20522">
    <property type="entry name" value="DUF6737"/>
    <property type="match status" value="1"/>
</dbReference>
<keyword evidence="2" id="KW-1133">Transmembrane helix</keyword>
<evidence type="ECO:0000259" key="3">
    <source>
        <dbReference type="Pfam" id="PF20522"/>
    </source>
</evidence>
<accession>A0A6V7PPV1</accession>
<dbReference type="PANTHER" id="PTHR36046:SF1">
    <property type="entry name" value="DUF6737 DOMAIN-CONTAINING PROTEIN"/>
    <property type="match status" value="1"/>
</dbReference>
<keyword evidence="2" id="KW-0472">Membrane</keyword>
<feature type="domain" description="DUF6737" evidence="3">
    <location>
        <begin position="115"/>
        <end position="171"/>
    </location>
</feature>
<evidence type="ECO:0000256" key="2">
    <source>
        <dbReference type="SAM" id="Phobius"/>
    </source>
</evidence>
<reference evidence="4" key="1">
    <citation type="submission" date="2020-07" db="EMBL/GenBank/DDBJ databases">
        <authorList>
            <person name="Lin J."/>
        </authorList>
    </citation>
    <scope>NUCLEOTIDE SEQUENCE</scope>
</reference>
<keyword evidence="2" id="KW-0812">Transmembrane</keyword>
<dbReference type="GO" id="GO:0009507">
    <property type="term" value="C:chloroplast"/>
    <property type="evidence" value="ECO:0007669"/>
    <property type="project" value="TreeGrafter"/>
</dbReference>